<dbReference type="RefSeq" id="WP_064105992.1">
    <property type="nucleotide sequence ID" value="NZ_LXSH01000020.1"/>
</dbReference>
<keyword evidence="2" id="KW-0732">Signal</keyword>
<keyword evidence="1" id="KW-0175">Coiled coil</keyword>
<dbReference type="Proteomes" id="UP000078103">
    <property type="component" value="Unassembled WGS sequence"/>
</dbReference>
<evidence type="ECO:0000256" key="2">
    <source>
        <dbReference type="SAM" id="SignalP"/>
    </source>
</evidence>
<evidence type="ECO:0000256" key="1">
    <source>
        <dbReference type="SAM" id="Coils"/>
    </source>
</evidence>
<proteinExistence type="predicted"/>
<reference evidence="4" key="1">
    <citation type="submission" date="2016-05" db="EMBL/GenBank/DDBJ databases">
        <title>Draft genome of Corynebacterium afermentans subsp. afermentans LCDC 88199T.</title>
        <authorList>
            <person name="Bernier A.-M."/>
            <person name="Bernard K."/>
        </authorList>
    </citation>
    <scope>NUCLEOTIDE SEQUENCE [LARGE SCALE GENOMIC DNA]</scope>
    <source>
        <strain evidence="4">NML120819</strain>
    </source>
</reference>
<evidence type="ECO:0008006" key="5">
    <source>
        <dbReference type="Google" id="ProtNLM"/>
    </source>
</evidence>
<dbReference type="EMBL" id="LXSH01000020">
    <property type="protein sequence ID" value="OAM21657.1"/>
    <property type="molecule type" value="Genomic_DNA"/>
</dbReference>
<evidence type="ECO:0000313" key="3">
    <source>
        <dbReference type="EMBL" id="OAM21657.1"/>
    </source>
</evidence>
<feature type="signal peptide" evidence="2">
    <location>
        <begin position="1"/>
        <end position="27"/>
    </location>
</feature>
<organism evidence="3 4">
    <name type="scientific">Eikenella corrodens</name>
    <dbReference type="NCBI Taxonomy" id="539"/>
    <lineage>
        <taxon>Bacteria</taxon>
        <taxon>Pseudomonadati</taxon>
        <taxon>Pseudomonadota</taxon>
        <taxon>Betaproteobacteria</taxon>
        <taxon>Neisseriales</taxon>
        <taxon>Neisseriaceae</taxon>
        <taxon>Eikenella</taxon>
    </lineage>
</organism>
<evidence type="ECO:0000313" key="4">
    <source>
        <dbReference type="Proteomes" id="UP000078103"/>
    </source>
</evidence>
<comment type="caution">
    <text evidence="3">The sequence shown here is derived from an EMBL/GenBank/DDBJ whole genome shotgun (WGS) entry which is preliminary data.</text>
</comment>
<gene>
    <name evidence="3" type="ORF">A7P89_07485</name>
</gene>
<sequence>MFADVMEVKLRQWLIAVAAAIAYSALAASCAPQPVPAMNARAAAVQEAAARSAALQRQVEREAAQQEAAYSRMSDQERMRGIVYDPIPRLPENERTKP</sequence>
<dbReference type="AlphaFoldDB" id="A0A1A9RPF7"/>
<name>A0A1A9RPF7_EIKCO</name>
<feature type="coiled-coil region" evidence="1">
    <location>
        <begin position="45"/>
        <end position="76"/>
    </location>
</feature>
<accession>A0A1A9RPF7</accession>
<protein>
    <recommendedName>
        <fullName evidence="5">Lipoprotein</fullName>
    </recommendedName>
</protein>
<feature type="chain" id="PRO_5008395981" description="Lipoprotein" evidence="2">
    <location>
        <begin position="28"/>
        <end position="98"/>
    </location>
</feature>